<feature type="domain" description="FeoB-type G" evidence="4">
    <location>
        <begin position="4"/>
        <end position="172"/>
    </location>
</feature>
<dbReference type="GO" id="GO:0015093">
    <property type="term" value="F:ferrous iron transmembrane transporter activity"/>
    <property type="evidence" value="ECO:0007669"/>
    <property type="project" value="InterPro"/>
</dbReference>
<feature type="transmembrane region" description="Helical" evidence="2">
    <location>
        <begin position="227"/>
        <end position="248"/>
    </location>
</feature>
<sequence length="621" mass="67035">MPHLPRIALAGVPNCGKSALFNGLTGSRQKVANYAGATVERRWGSVTLDDGTRFHIVDLPGTYSLDAASRDQEITRDVLLGRRADEAPPNALICVIDATNLRLHLRLVLDVQRLGIPFVVALNMVDLAERNGTRIDIERLSQELGVPVIPTVAVRRGGLEELRRRLPGVLDKMARRAASSEDYKPLDAAGLRALQRRAREIAGKVVIAEGAASRITRHLDAVLLNPVFGPLFLMALVFVVFQAVFAWAEAPMGWIDDGVSWLAETVRTHLPEGRLSSLLADGAIAGVGSVIVFLPQILILFFFILVLEQTGYMARAAFIMDRLMGSVGLNGRAFLPLLSSFACAIPGIMATRVIDNPRDRLTTILIAPLMTCSARLPIYTLIIAAVIPNDPIGWGIGLQGIVLFGLYLAGVVNALVMAAVLRLTVTRGRAQPFLMELPKYQLPAVRDLVLGLLSRAKAFLVRAGTTILAASVVLWALASFPAPPEGATQPAIYYSFAASIGHALSYVFAPIGFNWEICIALVPGMAAREVAVGALGTVYALSGSDTTVAEGLVDTLRNAWSMPTSLAFLAWYIYAPMCFSTLAVSRRETNSRGWTAFQFGYLMVLAYVAAGATYWIARALT</sequence>
<evidence type="ECO:0000313" key="5">
    <source>
        <dbReference type="EMBL" id="BBF92293.1"/>
    </source>
</evidence>
<dbReference type="OrthoDB" id="9809127at2"/>
<dbReference type="KEGG" id="blag:BLTE_09780"/>
<dbReference type="PROSITE" id="PS51711">
    <property type="entry name" value="G_FEOB"/>
    <property type="match status" value="1"/>
</dbReference>
<feature type="domain" description="FHA" evidence="3">
    <location>
        <begin position="78"/>
        <end position="140"/>
    </location>
</feature>
<dbReference type="InterPro" id="IPR006073">
    <property type="entry name" value="GTP-bd"/>
</dbReference>
<dbReference type="InterPro" id="IPR050860">
    <property type="entry name" value="FeoB_GTPase"/>
</dbReference>
<feature type="transmembrane region" description="Helical" evidence="2">
    <location>
        <begin position="459"/>
        <end position="480"/>
    </location>
</feature>
<name>A0A348FYB0_9HYPH</name>
<dbReference type="CDD" id="cd01879">
    <property type="entry name" value="FeoB"/>
    <property type="match status" value="1"/>
</dbReference>
<feature type="transmembrane region" description="Helical" evidence="2">
    <location>
        <begin position="562"/>
        <end position="584"/>
    </location>
</feature>
<dbReference type="InterPro" id="IPR011640">
    <property type="entry name" value="Fe2_transport_prot_B_C"/>
</dbReference>
<accession>A0A348FYB0</accession>
<dbReference type="Proteomes" id="UP000266934">
    <property type="component" value="Chromosome"/>
</dbReference>
<dbReference type="InterPro" id="IPR030389">
    <property type="entry name" value="G_FEOB_dom"/>
</dbReference>
<dbReference type="EMBL" id="AP018907">
    <property type="protein sequence ID" value="BBF92293.1"/>
    <property type="molecule type" value="Genomic_DNA"/>
</dbReference>
<dbReference type="InterPro" id="IPR000253">
    <property type="entry name" value="FHA_dom"/>
</dbReference>
<keyword evidence="2" id="KW-0812">Transmembrane</keyword>
<dbReference type="GO" id="GO:0005886">
    <property type="term" value="C:plasma membrane"/>
    <property type="evidence" value="ECO:0007669"/>
    <property type="project" value="TreeGrafter"/>
</dbReference>
<dbReference type="PANTHER" id="PTHR43185">
    <property type="entry name" value="FERROUS IRON TRANSPORT PROTEIN B"/>
    <property type="match status" value="1"/>
</dbReference>
<dbReference type="PROSITE" id="PS50006">
    <property type="entry name" value="FHA_DOMAIN"/>
    <property type="match status" value="1"/>
</dbReference>
<evidence type="ECO:0000313" key="6">
    <source>
        <dbReference type="Proteomes" id="UP000266934"/>
    </source>
</evidence>
<feature type="transmembrane region" description="Helical" evidence="2">
    <location>
        <begin position="525"/>
        <end position="542"/>
    </location>
</feature>
<dbReference type="AlphaFoldDB" id="A0A348FYB0"/>
<feature type="transmembrane region" description="Helical" evidence="2">
    <location>
        <begin position="393"/>
        <end position="421"/>
    </location>
</feature>
<feature type="transmembrane region" description="Helical" evidence="2">
    <location>
        <begin position="361"/>
        <end position="387"/>
    </location>
</feature>
<evidence type="ECO:0000259" key="3">
    <source>
        <dbReference type="PROSITE" id="PS50006"/>
    </source>
</evidence>
<feature type="transmembrane region" description="Helical" evidence="2">
    <location>
        <begin position="492"/>
        <end position="513"/>
    </location>
</feature>
<organism evidence="5 6">
    <name type="scientific">Blastochloris tepida</name>
    <dbReference type="NCBI Taxonomy" id="2233851"/>
    <lineage>
        <taxon>Bacteria</taxon>
        <taxon>Pseudomonadati</taxon>
        <taxon>Pseudomonadota</taxon>
        <taxon>Alphaproteobacteria</taxon>
        <taxon>Hyphomicrobiales</taxon>
        <taxon>Blastochloridaceae</taxon>
        <taxon>Blastochloris</taxon>
    </lineage>
</organism>
<keyword evidence="6" id="KW-1185">Reference proteome</keyword>
<dbReference type="GO" id="GO:0005525">
    <property type="term" value="F:GTP binding"/>
    <property type="evidence" value="ECO:0007669"/>
    <property type="project" value="InterPro"/>
</dbReference>
<feature type="transmembrane region" description="Helical" evidence="2">
    <location>
        <begin position="596"/>
        <end position="617"/>
    </location>
</feature>
<keyword evidence="2" id="KW-0472">Membrane</keyword>
<dbReference type="Pfam" id="PF07670">
    <property type="entry name" value="Gate"/>
    <property type="match status" value="2"/>
</dbReference>
<dbReference type="InterPro" id="IPR011642">
    <property type="entry name" value="Gate_dom"/>
</dbReference>
<evidence type="ECO:0000256" key="1">
    <source>
        <dbReference type="ARBA" id="ARBA00031200"/>
    </source>
</evidence>
<evidence type="ECO:0000256" key="2">
    <source>
        <dbReference type="SAM" id="Phobius"/>
    </source>
</evidence>
<feature type="transmembrane region" description="Helical" evidence="2">
    <location>
        <begin position="283"/>
        <end position="307"/>
    </location>
</feature>
<reference evidence="5 6" key="1">
    <citation type="submission" date="2018-08" db="EMBL/GenBank/DDBJ databases">
        <title>Complete genome sequencing of Blastochloris tepida GI.</title>
        <authorList>
            <person name="Tsukatani Y."/>
            <person name="Mori H."/>
        </authorList>
    </citation>
    <scope>NUCLEOTIDE SEQUENCE [LARGE SCALE GENOMIC DNA]</scope>
    <source>
        <strain evidence="5 6">GI</strain>
    </source>
</reference>
<dbReference type="SUPFAM" id="SSF52540">
    <property type="entry name" value="P-loop containing nucleoside triphosphate hydrolases"/>
    <property type="match status" value="1"/>
</dbReference>
<dbReference type="PRINTS" id="PR00326">
    <property type="entry name" value="GTP1OBG"/>
</dbReference>
<dbReference type="Gene3D" id="3.40.50.300">
    <property type="entry name" value="P-loop containing nucleotide triphosphate hydrolases"/>
    <property type="match status" value="1"/>
</dbReference>
<protein>
    <recommendedName>
        <fullName evidence="1">Ferrous iron transport protein B</fullName>
    </recommendedName>
</protein>
<dbReference type="Pfam" id="PF07664">
    <property type="entry name" value="FeoB_C"/>
    <property type="match status" value="1"/>
</dbReference>
<dbReference type="Pfam" id="PF02421">
    <property type="entry name" value="FeoB_N"/>
    <property type="match status" value="1"/>
</dbReference>
<proteinExistence type="predicted"/>
<evidence type="ECO:0000259" key="4">
    <source>
        <dbReference type="PROSITE" id="PS51711"/>
    </source>
</evidence>
<gene>
    <name evidence="5" type="ORF">BLTE_09780</name>
</gene>
<dbReference type="RefSeq" id="WP_126398142.1">
    <property type="nucleotide sequence ID" value="NZ_AP018907.1"/>
</dbReference>
<keyword evidence="2" id="KW-1133">Transmembrane helix</keyword>
<dbReference type="PANTHER" id="PTHR43185:SF1">
    <property type="entry name" value="FE(2+) TRANSPORTER FEOB"/>
    <property type="match status" value="1"/>
</dbReference>
<dbReference type="InterPro" id="IPR027417">
    <property type="entry name" value="P-loop_NTPase"/>
</dbReference>